<evidence type="ECO:0000313" key="4">
    <source>
        <dbReference type="Proteomes" id="UP000199223"/>
    </source>
</evidence>
<dbReference type="Gene3D" id="3.40.50.1820">
    <property type="entry name" value="alpha/beta hydrolase"/>
    <property type="match status" value="1"/>
</dbReference>
<feature type="domain" description="AB hydrolase-1" evidence="2">
    <location>
        <begin position="10"/>
        <end position="229"/>
    </location>
</feature>
<dbReference type="PANTHER" id="PTHR43798">
    <property type="entry name" value="MONOACYLGLYCEROL LIPASE"/>
    <property type="match status" value="1"/>
</dbReference>
<proteinExistence type="predicted"/>
<accession>A0A1H7B597</accession>
<name>A0A1H7B597_9DEIO</name>
<dbReference type="GO" id="GO:0016020">
    <property type="term" value="C:membrane"/>
    <property type="evidence" value="ECO:0007669"/>
    <property type="project" value="TreeGrafter"/>
</dbReference>
<dbReference type="EMBL" id="FNZA01000016">
    <property type="protein sequence ID" value="SEJ72618.1"/>
    <property type="molecule type" value="Genomic_DNA"/>
</dbReference>
<dbReference type="STRING" id="856736.SAMN04488058_11611"/>
<dbReference type="Pfam" id="PF12697">
    <property type="entry name" value="Abhydrolase_6"/>
    <property type="match status" value="1"/>
</dbReference>
<dbReference type="PANTHER" id="PTHR43798:SF31">
    <property type="entry name" value="AB HYDROLASE SUPERFAMILY PROTEIN YCLE"/>
    <property type="match status" value="1"/>
</dbReference>
<dbReference type="InterPro" id="IPR029058">
    <property type="entry name" value="AB_hydrolase_fold"/>
</dbReference>
<protein>
    <submittedName>
        <fullName evidence="3">Pimeloyl-ACP methyl ester carboxylesterase</fullName>
    </submittedName>
</protein>
<dbReference type="RefSeq" id="WP_092265236.1">
    <property type="nucleotide sequence ID" value="NZ_FNZA01000016.1"/>
</dbReference>
<organism evidence="3 4">
    <name type="scientific">Deinococcus reticulitermitis</name>
    <dbReference type="NCBI Taxonomy" id="856736"/>
    <lineage>
        <taxon>Bacteria</taxon>
        <taxon>Thermotogati</taxon>
        <taxon>Deinococcota</taxon>
        <taxon>Deinococci</taxon>
        <taxon>Deinococcales</taxon>
        <taxon>Deinococcaceae</taxon>
        <taxon>Deinococcus</taxon>
    </lineage>
</organism>
<dbReference type="InterPro" id="IPR050266">
    <property type="entry name" value="AB_hydrolase_sf"/>
</dbReference>
<dbReference type="SUPFAM" id="SSF53474">
    <property type="entry name" value="alpha/beta-Hydrolases"/>
    <property type="match status" value="1"/>
</dbReference>
<evidence type="ECO:0000259" key="2">
    <source>
        <dbReference type="Pfam" id="PF12697"/>
    </source>
</evidence>
<dbReference type="InterPro" id="IPR000073">
    <property type="entry name" value="AB_hydrolase_1"/>
</dbReference>
<dbReference type="PRINTS" id="PR00111">
    <property type="entry name" value="ABHYDROLASE"/>
</dbReference>
<keyword evidence="4" id="KW-1185">Reference proteome</keyword>
<evidence type="ECO:0000256" key="1">
    <source>
        <dbReference type="ARBA" id="ARBA00022801"/>
    </source>
</evidence>
<evidence type="ECO:0000313" key="3">
    <source>
        <dbReference type="EMBL" id="SEJ72618.1"/>
    </source>
</evidence>
<gene>
    <name evidence="3" type="ORF">SAMN04488058_11611</name>
</gene>
<dbReference type="GO" id="GO:0016787">
    <property type="term" value="F:hydrolase activity"/>
    <property type="evidence" value="ECO:0007669"/>
    <property type="project" value="UniProtKB-KW"/>
</dbReference>
<dbReference type="Proteomes" id="UP000199223">
    <property type="component" value="Unassembled WGS sequence"/>
</dbReference>
<dbReference type="AlphaFoldDB" id="A0A1H7B597"/>
<keyword evidence="1" id="KW-0378">Hydrolase</keyword>
<sequence length="235" mass="25522">MTASKPRTALLIHAYPLSSAMWRDQKEALEAAGLRVLTPDLPGFGGTEGTVESLPEAARGLLEQLPDEPLSLVGLSMGGYLALELLAQAPERFGRVVLADTSLRADSPEQAEKRRAQATRVLEEGRDFLLQAAREEHSESTYRKVLPMMEEASREGIAAALYALAAREEQRTTLRDLPLPLLVIVGREDTITTVEEAQEIADAGRGELVVLDGAAHLANLDQPEAFNAALLRFLT</sequence>
<reference evidence="4" key="1">
    <citation type="submission" date="2016-10" db="EMBL/GenBank/DDBJ databases">
        <authorList>
            <person name="Varghese N."/>
            <person name="Submissions S."/>
        </authorList>
    </citation>
    <scope>NUCLEOTIDE SEQUENCE [LARGE SCALE GENOMIC DNA]</scope>
    <source>
        <strain evidence="4">CGMCC 1.10218</strain>
    </source>
</reference>
<dbReference type="OrthoDB" id="252464at2"/>